<evidence type="ECO:0000259" key="3">
    <source>
        <dbReference type="Pfam" id="PF26284"/>
    </source>
</evidence>
<name>A0A3P7FNA7_WUCBA</name>
<keyword evidence="5" id="KW-1185">Reference proteome</keyword>
<dbReference type="AlphaFoldDB" id="A0A3P7FNA7"/>
<dbReference type="InParanoid" id="A0A3P7FNA7"/>
<feature type="domain" description="DUF8077" evidence="3">
    <location>
        <begin position="25"/>
        <end position="77"/>
    </location>
</feature>
<keyword evidence="2" id="KW-0472">Membrane</keyword>
<feature type="transmembrane region" description="Helical" evidence="2">
    <location>
        <begin position="207"/>
        <end position="229"/>
    </location>
</feature>
<proteinExistence type="predicted"/>
<sequence length="407" mass="46089">MYKINYNNNVQTNGVPESADPTNQELALLDWSSGIQIFYCTDAPFEILVEPFKQALIQALNKFCRNATACRLVKSFMSNPFSESSKPTGAYGLWFTSMVLWVAQKVWVVGEQEEPKALILLLQISFKPDYVVLLDGYPKLSYGTVQFRFVIVLPPNAIPMDNLKKPFLTKEILSNFLNASIEEFERKFGWKVSSYERFPKFDSVTEFMNMALIPIGFILLILMLLLAYWSSTISRSTGGSEEWFVTGTSGGKSTAMKRTLEIIEEQKILFAEKNGQKESFTAKLSKPSIQAAPETAKMEKHESNKDNDASKKEIMEGRNSKLSVELAPIHLSIIQSESTSTLGSTAAFKNVGGRRVSHRRLSSTDDGNFNIKRHRKKRFASRTKRLTQRQWKLTSMALSGFGKSRRY</sequence>
<organism evidence="4 5">
    <name type="scientific">Wuchereria bancrofti</name>
    <dbReference type="NCBI Taxonomy" id="6293"/>
    <lineage>
        <taxon>Eukaryota</taxon>
        <taxon>Metazoa</taxon>
        <taxon>Ecdysozoa</taxon>
        <taxon>Nematoda</taxon>
        <taxon>Chromadorea</taxon>
        <taxon>Rhabditida</taxon>
        <taxon>Spirurina</taxon>
        <taxon>Spiruromorpha</taxon>
        <taxon>Filarioidea</taxon>
        <taxon>Onchocercidae</taxon>
        <taxon>Wuchereria</taxon>
    </lineage>
</organism>
<accession>A0A3P7FNA7</accession>
<protein>
    <recommendedName>
        <fullName evidence="3">DUF8077 domain-containing protein</fullName>
    </recommendedName>
</protein>
<dbReference type="OMA" id="NMALIPI"/>
<feature type="region of interest" description="Disordered" evidence="1">
    <location>
        <begin position="281"/>
        <end position="310"/>
    </location>
</feature>
<evidence type="ECO:0000256" key="2">
    <source>
        <dbReference type="SAM" id="Phobius"/>
    </source>
</evidence>
<dbReference type="Pfam" id="PF26284">
    <property type="entry name" value="DUF8077"/>
    <property type="match status" value="2"/>
</dbReference>
<keyword evidence="2" id="KW-1133">Transmembrane helix</keyword>
<feature type="domain" description="DUF8077" evidence="3">
    <location>
        <begin position="122"/>
        <end position="199"/>
    </location>
</feature>
<keyword evidence="2" id="KW-0812">Transmembrane</keyword>
<dbReference type="OrthoDB" id="5858611at2759"/>
<evidence type="ECO:0000313" key="4">
    <source>
        <dbReference type="EMBL" id="VDM10755.1"/>
    </source>
</evidence>
<dbReference type="FunCoup" id="A0A3P7FNA7">
    <property type="interactions" value="149"/>
</dbReference>
<dbReference type="EMBL" id="UYWW01001611">
    <property type="protein sequence ID" value="VDM10755.1"/>
    <property type="molecule type" value="Genomic_DNA"/>
</dbReference>
<dbReference type="Proteomes" id="UP000270924">
    <property type="component" value="Unassembled WGS sequence"/>
</dbReference>
<reference evidence="4 5" key="1">
    <citation type="submission" date="2018-11" db="EMBL/GenBank/DDBJ databases">
        <authorList>
            <consortium name="Pathogen Informatics"/>
        </authorList>
    </citation>
    <scope>NUCLEOTIDE SEQUENCE [LARGE SCALE GENOMIC DNA]</scope>
</reference>
<evidence type="ECO:0000256" key="1">
    <source>
        <dbReference type="SAM" id="MobiDB-lite"/>
    </source>
</evidence>
<dbReference type="InterPro" id="IPR058390">
    <property type="entry name" value="DUF8077"/>
</dbReference>
<evidence type="ECO:0000313" key="5">
    <source>
        <dbReference type="Proteomes" id="UP000270924"/>
    </source>
</evidence>
<gene>
    <name evidence="4" type="ORF">WBA_LOCUS4141</name>
</gene>
<feature type="compositionally biased region" description="Basic and acidic residues" evidence="1">
    <location>
        <begin position="296"/>
        <end position="310"/>
    </location>
</feature>